<dbReference type="WBParaSite" id="MhA1_Contig622.frz3.gene5">
    <property type="protein sequence ID" value="MhA1_Contig622.frz3.gene5"/>
    <property type="gene ID" value="MhA1_Contig622.frz3.gene5"/>
</dbReference>
<name>A0A1I8BW28_MELHA</name>
<evidence type="ECO:0000313" key="2">
    <source>
        <dbReference type="WBParaSite" id="MhA1_Contig622.frz3.gene5"/>
    </source>
</evidence>
<dbReference type="Proteomes" id="UP000095281">
    <property type="component" value="Unplaced"/>
</dbReference>
<proteinExistence type="predicted"/>
<dbReference type="AlphaFoldDB" id="A0A1I8BW28"/>
<sequence>MNMFNLILFSYFVTNQFQIKLTDGMMEGWSHSDGNIRGEQIESSSQINVHGQPPFSFSLTEIHLLIDLLENKINIKNLIFYPLTDLKTIIDFHITDEDYTKIKNRFNSLTIIGEICRMAAKSVVAIICCNCLCGSRGNL</sequence>
<accession>A0A1I8BW28</accession>
<organism evidence="1 2">
    <name type="scientific">Meloidogyne hapla</name>
    <name type="common">Root-knot nematode worm</name>
    <dbReference type="NCBI Taxonomy" id="6305"/>
    <lineage>
        <taxon>Eukaryota</taxon>
        <taxon>Metazoa</taxon>
        <taxon>Ecdysozoa</taxon>
        <taxon>Nematoda</taxon>
        <taxon>Chromadorea</taxon>
        <taxon>Rhabditida</taxon>
        <taxon>Tylenchina</taxon>
        <taxon>Tylenchomorpha</taxon>
        <taxon>Tylenchoidea</taxon>
        <taxon>Meloidogynidae</taxon>
        <taxon>Meloidogyninae</taxon>
        <taxon>Meloidogyne</taxon>
    </lineage>
</organism>
<evidence type="ECO:0000313" key="1">
    <source>
        <dbReference type="Proteomes" id="UP000095281"/>
    </source>
</evidence>
<keyword evidence="1" id="KW-1185">Reference proteome</keyword>
<reference evidence="2" key="1">
    <citation type="submission" date="2016-11" db="UniProtKB">
        <authorList>
            <consortium name="WormBaseParasite"/>
        </authorList>
    </citation>
    <scope>IDENTIFICATION</scope>
</reference>
<protein>
    <submittedName>
        <fullName evidence="2">Uncharacterized protein</fullName>
    </submittedName>
</protein>